<dbReference type="EMBL" id="CP136707">
    <property type="protein sequence ID" value="WOI35432.1"/>
    <property type="molecule type" value="Genomic_DNA"/>
</dbReference>
<accession>A0ABZ0HPN0</accession>
<sequence length="49" mass="5318">MPTAVFISISRLARSKGLHLTKDVFLGGCRKKENAAGGWEVAKVGFVRD</sequence>
<keyword evidence="2" id="KW-1185">Reference proteome</keyword>
<geneLocation type="plasmid" evidence="1 2">
    <name>unnamed4</name>
</geneLocation>
<keyword evidence="1" id="KW-0614">Plasmid</keyword>
<organism evidence="1 2">
    <name type="scientific">Tritonibacter scottomollicae</name>
    <name type="common">Epibacterium scottomollicae</name>
    <dbReference type="NCBI Taxonomy" id="483013"/>
    <lineage>
        <taxon>Bacteria</taxon>
        <taxon>Pseudomonadati</taxon>
        <taxon>Pseudomonadota</taxon>
        <taxon>Alphaproteobacteria</taxon>
        <taxon>Rhodobacterales</taxon>
        <taxon>Paracoccaceae</taxon>
        <taxon>Tritonibacter</taxon>
    </lineage>
</organism>
<evidence type="ECO:0000313" key="2">
    <source>
        <dbReference type="Proteomes" id="UP001302666"/>
    </source>
</evidence>
<proteinExistence type="predicted"/>
<gene>
    <name evidence="1" type="ORF">R1T40_22085</name>
</gene>
<reference evidence="1 2" key="1">
    <citation type="submission" date="2023-10" db="EMBL/GenBank/DDBJ databases">
        <title>Eight complete genome sequences of bacteria isolated from laboratory stock of Giant Kelp gametophytes.</title>
        <authorList>
            <person name="Tolentino B."/>
            <person name="Nuzhdin S."/>
        </authorList>
    </citation>
    <scope>NUCLEOTIDE SEQUENCE [LARGE SCALE GENOMIC DNA]</scope>
    <source>
        <strain evidence="1 2">LC.270.F.C4</strain>
        <plasmid evidence="1 2">unnamed4</plasmid>
    </source>
</reference>
<protein>
    <submittedName>
        <fullName evidence="1">Uncharacterized protein</fullName>
    </submittedName>
</protein>
<name>A0ABZ0HPN0_TRISK</name>
<dbReference type="Proteomes" id="UP001302666">
    <property type="component" value="Plasmid unnamed4"/>
</dbReference>
<evidence type="ECO:0000313" key="1">
    <source>
        <dbReference type="EMBL" id="WOI35432.1"/>
    </source>
</evidence>